<keyword evidence="21" id="KW-1185">Reference proteome</keyword>
<evidence type="ECO:0000256" key="4">
    <source>
        <dbReference type="ARBA" id="ARBA00022490"/>
    </source>
</evidence>
<dbReference type="GO" id="GO:0000049">
    <property type="term" value="F:tRNA binding"/>
    <property type="evidence" value="ECO:0007669"/>
    <property type="project" value="UniProtKB-UniRule"/>
</dbReference>
<keyword evidence="7 15" id="KW-0479">Metal-binding</keyword>
<evidence type="ECO:0000256" key="9">
    <source>
        <dbReference type="ARBA" id="ARBA00022840"/>
    </source>
</evidence>
<feature type="binding site" evidence="15">
    <location>
        <position position="473"/>
    </location>
    <ligand>
        <name>Mg(2+)</name>
        <dbReference type="ChEBI" id="CHEBI:18420"/>
        <note>shared with alpha subunit</note>
    </ligand>
</feature>
<dbReference type="GO" id="GO:0009328">
    <property type="term" value="C:phenylalanine-tRNA ligase complex"/>
    <property type="evidence" value="ECO:0007669"/>
    <property type="project" value="TreeGrafter"/>
</dbReference>
<reference evidence="20 21" key="1">
    <citation type="submission" date="2018-06" db="EMBL/GenBank/DDBJ databases">
        <title>The draft genome sequence of Crocinitomix sp. SM1701.</title>
        <authorList>
            <person name="Zhang X."/>
        </authorList>
    </citation>
    <scope>NUCLEOTIDE SEQUENCE [LARGE SCALE GENOMIC DNA]</scope>
    <source>
        <strain evidence="20 21">SM1701</strain>
    </source>
</reference>
<evidence type="ECO:0000256" key="10">
    <source>
        <dbReference type="ARBA" id="ARBA00022842"/>
    </source>
</evidence>
<evidence type="ECO:0000256" key="6">
    <source>
        <dbReference type="ARBA" id="ARBA00022598"/>
    </source>
</evidence>
<dbReference type="EC" id="6.1.1.20" evidence="15"/>
<name>A0A2W1MZB8_9FLAO</name>
<keyword evidence="11 16" id="KW-0694">RNA-binding</keyword>
<dbReference type="Gene3D" id="2.40.50.140">
    <property type="entry name" value="Nucleic acid-binding proteins"/>
    <property type="match status" value="1"/>
</dbReference>
<dbReference type="InterPro" id="IPR045060">
    <property type="entry name" value="Phe-tRNA-ligase_IIc_bsu"/>
</dbReference>
<dbReference type="OrthoDB" id="9805455at2"/>
<keyword evidence="5 16" id="KW-0820">tRNA-binding</keyword>
<keyword evidence="6 15" id="KW-0436">Ligase</keyword>
<evidence type="ECO:0000256" key="1">
    <source>
        <dbReference type="ARBA" id="ARBA00004496"/>
    </source>
</evidence>
<evidence type="ECO:0000256" key="14">
    <source>
        <dbReference type="ARBA" id="ARBA00049255"/>
    </source>
</evidence>
<dbReference type="SUPFAM" id="SSF50249">
    <property type="entry name" value="Nucleic acid-binding proteins"/>
    <property type="match status" value="1"/>
</dbReference>
<dbReference type="SUPFAM" id="SSF55681">
    <property type="entry name" value="Class II aaRS and biotin synthetases"/>
    <property type="match status" value="1"/>
</dbReference>
<dbReference type="GO" id="GO:0004826">
    <property type="term" value="F:phenylalanine-tRNA ligase activity"/>
    <property type="evidence" value="ECO:0007669"/>
    <property type="project" value="UniProtKB-UniRule"/>
</dbReference>
<keyword evidence="12 15" id="KW-0648">Protein biosynthesis</keyword>
<dbReference type="FunFam" id="3.50.40.10:FF:000001">
    <property type="entry name" value="Phenylalanine--tRNA ligase beta subunit"/>
    <property type="match status" value="1"/>
</dbReference>
<dbReference type="SMART" id="SM00873">
    <property type="entry name" value="B3_4"/>
    <property type="match status" value="1"/>
</dbReference>
<dbReference type="InterPro" id="IPR020825">
    <property type="entry name" value="Phe-tRNA_synthase-like_B3/B4"/>
</dbReference>
<dbReference type="PROSITE" id="PS51483">
    <property type="entry name" value="B5"/>
    <property type="match status" value="1"/>
</dbReference>
<dbReference type="AlphaFoldDB" id="A0A2W1MZB8"/>
<evidence type="ECO:0000256" key="15">
    <source>
        <dbReference type="HAMAP-Rule" id="MF_00283"/>
    </source>
</evidence>
<feature type="domain" description="FDX-ACB" evidence="18">
    <location>
        <begin position="714"/>
        <end position="807"/>
    </location>
</feature>
<keyword evidence="10 15" id="KW-0460">Magnesium</keyword>
<dbReference type="EMBL" id="QKSB01000004">
    <property type="protein sequence ID" value="PZE17257.1"/>
    <property type="molecule type" value="Genomic_DNA"/>
</dbReference>
<evidence type="ECO:0000256" key="2">
    <source>
        <dbReference type="ARBA" id="ARBA00008653"/>
    </source>
</evidence>
<keyword evidence="8 15" id="KW-0547">Nucleotide-binding</keyword>
<feature type="binding site" evidence="15">
    <location>
        <position position="470"/>
    </location>
    <ligand>
        <name>Mg(2+)</name>
        <dbReference type="ChEBI" id="CHEBI:18420"/>
        <note>shared with alpha subunit</note>
    </ligand>
</feature>
<dbReference type="CDD" id="cd02796">
    <property type="entry name" value="tRNA_bind_bactPheRS"/>
    <property type="match status" value="1"/>
</dbReference>
<dbReference type="PANTHER" id="PTHR10947:SF0">
    <property type="entry name" value="PHENYLALANINE--TRNA LIGASE BETA SUBUNIT"/>
    <property type="match status" value="1"/>
</dbReference>
<dbReference type="SUPFAM" id="SSF46955">
    <property type="entry name" value="Putative DNA-binding domain"/>
    <property type="match status" value="1"/>
</dbReference>
<proteinExistence type="inferred from homology"/>
<dbReference type="InterPro" id="IPR012340">
    <property type="entry name" value="NA-bd_OB-fold"/>
</dbReference>
<dbReference type="GO" id="GO:0000287">
    <property type="term" value="F:magnesium ion binding"/>
    <property type="evidence" value="ECO:0007669"/>
    <property type="project" value="UniProtKB-UniRule"/>
</dbReference>
<keyword evidence="13 15" id="KW-0030">Aminoacyl-tRNA synthetase</keyword>
<dbReference type="NCBIfam" id="NF045760">
    <property type="entry name" value="YtpR"/>
    <property type="match status" value="1"/>
</dbReference>
<comment type="similarity">
    <text evidence="2 15">Belongs to the phenylalanyl-tRNA synthetase beta subunit family. Type 1 subfamily.</text>
</comment>
<evidence type="ECO:0000256" key="13">
    <source>
        <dbReference type="ARBA" id="ARBA00023146"/>
    </source>
</evidence>
<dbReference type="InterPro" id="IPR009061">
    <property type="entry name" value="DNA-bd_dom_put_sf"/>
</dbReference>
<evidence type="ECO:0000259" key="19">
    <source>
        <dbReference type="PROSITE" id="PS51483"/>
    </source>
</evidence>
<comment type="subcellular location">
    <subcellularLocation>
        <location evidence="1 15">Cytoplasm</location>
    </subcellularLocation>
</comment>
<dbReference type="InterPro" id="IPR041616">
    <property type="entry name" value="PheRS_beta_core"/>
</dbReference>
<evidence type="ECO:0000256" key="16">
    <source>
        <dbReference type="PROSITE-ProRule" id="PRU00209"/>
    </source>
</evidence>
<evidence type="ECO:0000313" key="21">
    <source>
        <dbReference type="Proteomes" id="UP000249248"/>
    </source>
</evidence>
<dbReference type="HAMAP" id="MF_00283">
    <property type="entry name" value="Phe_tRNA_synth_beta1"/>
    <property type="match status" value="1"/>
</dbReference>
<dbReference type="PROSITE" id="PS51447">
    <property type="entry name" value="FDX_ACB"/>
    <property type="match status" value="1"/>
</dbReference>
<comment type="caution">
    <text evidence="20">The sequence shown here is derived from an EMBL/GenBank/DDBJ whole genome shotgun (WGS) entry which is preliminary data.</text>
</comment>
<dbReference type="Gene3D" id="3.50.40.10">
    <property type="entry name" value="Phenylalanyl-trna Synthetase, Chain B, domain 3"/>
    <property type="match status" value="1"/>
</dbReference>
<gene>
    <name evidence="15" type="primary">pheT</name>
    <name evidence="20" type="ORF">DNU06_08260</name>
</gene>
<comment type="cofactor">
    <cofactor evidence="15">
        <name>Mg(2+)</name>
        <dbReference type="ChEBI" id="CHEBI:18420"/>
    </cofactor>
    <text evidence="15">Binds 2 magnesium ions per tetramer.</text>
</comment>
<dbReference type="InterPro" id="IPR005121">
    <property type="entry name" value="Fdx_antiC-bd"/>
</dbReference>
<comment type="subunit">
    <text evidence="3 15">Tetramer of two alpha and two beta subunits.</text>
</comment>
<dbReference type="SMART" id="SM00896">
    <property type="entry name" value="FDX-ACB"/>
    <property type="match status" value="1"/>
</dbReference>
<comment type="catalytic activity">
    <reaction evidence="14 15">
        <text>tRNA(Phe) + L-phenylalanine + ATP = L-phenylalanyl-tRNA(Phe) + AMP + diphosphate + H(+)</text>
        <dbReference type="Rhea" id="RHEA:19413"/>
        <dbReference type="Rhea" id="RHEA-COMP:9668"/>
        <dbReference type="Rhea" id="RHEA-COMP:9699"/>
        <dbReference type="ChEBI" id="CHEBI:15378"/>
        <dbReference type="ChEBI" id="CHEBI:30616"/>
        <dbReference type="ChEBI" id="CHEBI:33019"/>
        <dbReference type="ChEBI" id="CHEBI:58095"/>
        <dbReference type="ChEBI" id="CHEBI:78442"/>
        <dbReference type="ChEBI" id="CHEBI:78531"/>
        <dbReference type="ChEBI" id="CHEBI:456215"/>
        <dbReference type="EC" id="6.1.1.20"/>
    </reaction>
</comment>
<dbReference type="Pfam" id="PF17759">
    <property type="entry name" value="tRNA_synthFbeta"/>
    <property type="match status" value="1"/>
</dbReference>
<dbReference type="Pfam" id="PF03483">
    <property type="entry name" value="B3_4"/>
    <property type="match status" value="1"/>
</dbReference>
<dbReference type="GO" id="GO:0005524">
    <property type="term" value="F:ATP binding"/>
    <property type="evidence" value="ECO:0007669"/>
    <property type="project" value="UniProtKB-UniRule"/>
</dbReference>
<dbReference type="Gene3D" id="3.30.930.10">
    <property type="entry name" value="Bira Bifunctional Protein, Domain 2"/>
    <property type="match status" value="1"/>
</dbReference>
<evidence type="ECO:0000256" key="12">
    <source>
        <dbReference type="ARBA" id="ARBA00022917"/>
    </source>
</evidence>
<evidence type="ECO:0000259" key="18">
    <source>
        <dbReference type="PROSITE" id="PS51447"/>
    </source>
</evidence>
<dbReference type="InterPro" id="IPR005146">
    <property type="entry name" value="B3/B4_tRNA-bd"/>
</dbReference>
<dbReference type="Gene3D" id="3.30.70.380">
    <property type="entry name" value="Ferrodoxin-fold anticodon-binding domain"/>
    <property type="match status" value="1"/>
</dbReference>
<organism evidence="20 21">
    <name type="scientific">Putridiphycobacter roseus</name>
    <dbReference type="NCBI Taxonomy" id="2219161"/>
    <lineage>
        <taxon>Bacteria</taxon>
        <taxon>Pseudomonadati</taxon>
        <taxon>Bacteroidota</taxon>
        <taxon>Flavobacteriia</taxon>
        <taxon>Flavobacteriales</taxon>
        <taxon>Crocinitomicaceae</taxon>
        <taxon>Putridiphycobacter</taxon>
    </lineage>
</organism>
<dbReference type="SMART" id="SM00874">
    <property type="entry name" value="B5"/>
    <property type="match status" value="1"/>
</dbReference>
<accession>A0A2W1MZB8</accession>
<dbReference type="InterPro" id="IPR045864">
    <property type="entry name" value="aa-tRNA-synth_II/BPL/LPL"/>
</dbReference>
<dbReference type="SUPFAM" id="SSF54991">
    <property type="entry name" value="Anticodon-binding domain of PheRS"/>
    <property type="match status" value="1"/>
</dbReference>
<protein>
    <recommendedName>
        <fullName evidence="15">Phenylalanine--tRNA ligase beta subunit</fullName>
        <ecNumber evidence="15">6.1.1.20</ecNumber>
    </recommendedName>
    <alternativeName>
        <fullName evidence="15">Phenylalanyl-tRNA synthetase beta subunit</fullName>
        <shortName evidence="15">PheRS</shortName>
    </alternativeName>
</protein>
<evidence type="ECO:0000256" key="7">
    <source>
        <dbReference type="ARBA" id="ARBA00022723"/>
    </source>
</evidence>
<evidence type="ECO:0000256" key="8">
    <source>
        <dbReference type="ARBA" id="ARBA00022741"/>
    </source>
</evidence>
<sequence length="807" mass="90488">MKISFNWLKQYIQTELPVERVCEILTDTGLEVEGLEKVESIKGGLAGLVIGEVLTMEKHLDADRLNITTVNIGEAENLQIVCGAPNVAPGQKVVVATVGTTLYPSPTESFKIKKSKIRGVESLGMICAEDEIGLGKGHDGIMVLPEDTAVGQLAKTFFKVEDDYLIEIGLTPNRADAMGHIGVARDLKAYLNVHENENLKINFPAVTALDFTGEFPINIHQNDECQRYAGAILNQVKVAPSPDWLQNKLRTIGLSPINNVVDITNFVMHEMGQPLHAFDLKKVGTEINIRFANPNEKITTLDGVERELNEADLVIANEKEAMCMAGVFGGIDSGVSDQTESIFLESAYFQPVSVRKTAKRHGLNTDSSFRFERGVDPNTVTTALARAVYLLKEITGANLVEAQDNYTNPIQDFKVSFNFGRCRTLMGANLSNESITKILNELDITIDSMTGDMAELIVPAYRVDVQREADIVEEVLRIYGFNKIELPEKLNTSVTFSTKPNKEKMYNLIADLLVANGYFEIMANSLSAAKHIEQVKSEVFSTANNVNILNPLSVELDVMRQTMLFGGLESIAHNQNRQAPNLSLFEFGKVYAKHEQDYIETEKLAIWLSGNVNKENWADVKKEQSFFTLKGIVESIFTKLGLNQQLKQQSIHNDLFEDGISLFIGKKEVGAIGWVKENVLKTFDVKQSVFYADLNWGEIVGHYFMNKINFKPLPKTQFVRRDFSLLLDKDIRFEQIETIAKKADRKILKEVGLFDVYEGKNLEKGKKSYAVNFIFQDQEETLKDKVVDKIMDKIRKGLEEELKAELR</sequence>
<dbReference type="FunFam" id="3.30.70.380:FF:000001">
    <property type="entry name" value="Phenylalanine--tRNA ligase beta subunit"/>
    <property type="match status" value="1"/>
</dbReference>
<dbReference type="InterPro" id="IPR002547">
    <property type="entry name" value="tRNA-bd_dom"/>
</dbReference>
<dbReference type="NCBIfam" id="TIGR00472">
    <property type="entry name" value="pheT_bact"/>
    <property type="match status" value="1"/>
</dbReference>
<dbReference type="Pfam" id="PF03147">
    <property type="entry name" value="FDX-ACB"/>
    <property type="match status" value="1"/>
</dbReference>
<dbReference type="PROSITE" id="PS50886">
    <property type="entry name" value="TRBD"/>
    <property type="match status" value="1"/>
</dbReference>
<evidence type="ECO:0000256" key="3">
    <source>
        <dbReference type="ARBA" id="ARBA00011209"/>
    </source>
</evidence>
<dbReference type="InterPro" id="IPR033714">
    <property type="entry name" value="tRNA_bind_bactPheRS"/>
</dbReference>
<dbReference type="FunFam" id="2.40.50.140:FF:000045">
    <property type="entry name" value="Phenylalanine--tRNA ligase beta subunit"/>
    <property type="match status" value="1"/>
</dbReference>
<dbReference type="CDD" id="cd00769">
    <property type="entry name" value="PheRS_beta_core"/>
    <property type="match status" value="1"/>
</dbReference>
<dbReference type="Pfam" id="PF03484">
    <property type="entry name" value="B5"/>
    <property type="match status" value="1"/>
</dbReference>
<evidence type="ECO:0000256" key="5">
    <source>
        <dbReference type="ARBA" id="ARBA00022555"/>
    </source>
</evidence>
<evidence type="ECO:0000259" key="17">
    <source>
        <dbReference type="PROSITE" id="PS50886"/>
    </source>
</evidence>
<keyword evidence="9 15" id="KW-0067">ATP-binding</keyword>
<dbReference type="GO" id="GO:0006432">
    <property type="term" value="P:phenylalanyl-tRNA aminoacylation"/>
    <property type="evidence" value="ECO:0007669"/>
    <property type="project" value="UniProtKB-UniRule"/>
</dbReference>
<dbReference type="PANTHER" id="PTHR10947">
    <property type="entry name" value="PHENYLALANYL-TRNA SYNTHETASE BETA CHAIN AND LEUCINE-RICH REPEAT-CONTAINING PROTEIN 47"/>
    <property type="match status" value="1"/>
</dbReference>
<evidence type="ECO:0000313" key="20">
    <source>
        <dbReference type="EMBL" id="PZE17257.1"/>
    </source>
</evidence>
<dbReference type="InterPro" id="IPR004532">
    <property type="entry name" value="Phe-tRNA-ligase_IIc_bsu_bact"/>
</dbReference>
<feature type="domain" description="B5" evidence="19">
    <location>
        <begin position="410"/>
        <end position="486"/>
    </location>
</feature>
<dbReference type="Gene3D" id="3.30.56.10">
    <property type="match status" value="2"/>
</dbReference>
<dbReference type="InterPro" id="IPR036690">
    <property type="entry name" value="Fdx_antiC-bd_sf"/>
</dbReference>
<evidence type="ECO:0000256" key="11">
    <source>
        <dbReference type="ARBA" id="ARBA00022884"/>
    </source>
</evidence>
<dbReference type="InterPro" id="IPR005147">
    <property type="entry name" value="tRNA_synthase_B5-dom"/>
</dbReference>
<dbReference type="Proteomes" id="UP000249248">
    <property type="component" value="Unassembled WGS sequence"/>
</dbReference>
<feature type="binding site" evidence="15">
    <location>
        <position position="474"/>
    </location>
    <ligand>
        <name>Mg(2+)</name>
        <dbReference type="ChEBI" id="CHEBI:18420"/>
        <note>shared with alpha subunit</note>
    </ligand>
</feature>
<dbReference type="RefSeq" id="WP_111062782.1">
    <property type="nucleotide sequence ID" value="NZ_JBHUCU010000016.1"/>
</dbReference>
<dbReference type="Pfam" id="PF01588">
    <property type="entry name" value="tRNA_bind"/>
    <property type="match status" value="1"/>
</dbReference>
<keyword evidence="4 15" id="KW-0963">Cytoplasm</keyword>
<feature type="binding site" evidence="15">
    <location>
        <position position="464"/>
    </location>
    <ligand>
        <name>Mg(2+)</name>
        <dbReference type="ChEBI" id="CHEBI:18420"/>
        <note>shared with alpha subunit</note>
    </ligand>
</feature>
<feature type="domain" description="TRNA-binding" evidence="17">
    <location>
        <begin position="42"/>
        <end position="155"/>
    </location>
</feature>
<dbReference type="SUPFAM" id="SSF56037">
    <property type="entry name" value="PheT/TilS domain"/>
    <property type="match status" value="1"/>
</dbReference>